<name>A0A1V6P8J5_9EURO</name>
<feature type="compositionally biased region" description="Basic and acidic residues" evidence="1">
    <location>
        <begin position="54"/>
        <end position="63"/>
    </location>
</feature>
<keyword evidence="3" id="KW-1185">Reference proteome</keyword>
<dbReference type="STRING" id="416450.A0A1V6P8J5"/>
<reference evidence="3" key="1">
    <citation type="journal article" date="2017" name="Nat. Microbiol.">
        <title>Global analysis of biosynthetic gene clusters reveals vast potential of secondary metabolite production in Penicillium species.</title>
        <authorList>
            <person name="Nielsen J.C."/>
            <person name="Grijseels S."/>
            <person name="Prigent S."/>
            <person name="Ji B."/>
            <person name="Dainat J."/>
            <person name="Nielsen K.F."/>
            <person name="Frisvad J.C."/>
            <person name="Workman M."/>
            <person name="Nielsen J."/>
        </authorList>
    </citation>
    <scope>NUCLEOTIDE SEQUENCE [LARGE SCALE GENOMIC DNA]</scope>
    <source>
        <strain evidence="3">IBT 31811</strain>
    </source>
</reference>
<accession>A0A1V6P8J5</accession>
<organism evidence="2 3">
    <name type="scientific">Penicillium antarcticum</name>
    <dbReference type="NCBI Taxonomy" id="416450"/>
    <lineage>
        <taxon>Eukaryota</taxon>
        <taxon>Fungi</taxon>
        <taxon>Dikarya</taxon>
        <taxon>Ascomycota</taxon>
        <taxon>Pezizomycotina</taxon>
        <taxon>Eurotiomycetes</taxon>
        <taxon>Eurotiomycetidae</taxon>
        <taxon>Eurotiales</taxon>
        <taxon>Aspergillaceae</taxon>
        <taxon>Penicillium</taxon>
    </lineage>
</organism>
<dbReference type="AlphaFoldDB" id="A0A1V6P8J5"/>
<sequence length="101" mass="11792">MPPIRGKRSPELDCLTWAKICELHATNGWGATTIKKQRFPDIPRSTIQYTLTQEAKRQKHESLPRSNTPRKLTEADRDHIYDTMMMMMMMMMNSFARCSSL</sequence>
<protein>
    <submittedName>
        <fullName evidence="2">Uncharacterized protein</fullName>
    </submittedName>
</protein>
<feature type="region of interest" description="Disordered" evidence="1">
    <location>
        <begin position="53"/>
        <end position="74"/>
    </location>
</feature>
<dbReference type="Proteomes" id="UP000191672">
    <property type="component" value="Unassembled WGS sequence"/>
</dbReference>
<proteinExistence type="predicted"/>
<evidence type="ECO:0000313" key="3">
    <source>
        <dbReference type="Proteomes" id="UP000191672"/>
    </source>
</evidence>
<dbReference type="EMBL" id="MDYN01000211">
    <property type="protein sequence ID" value="OQD73319.1"/>
    <property type="molecule type" value="Genomic_DNA"/>
</dbReference>
<gene>
    <name evidence="2" type="ORF">PENANT_c211G08730</name>
</gene>
<evidence type="ECO:0000256" key="1">
    <source>
        <dbReference type="SAM" id="MobiDB-lite"/>
    </source>
</evidence>
<evidence type="ECO:0000313" key="2">
    <source>
        <dbReference type="EMBL" id="OQD73319.1"/>
    </source>
</evidence>
<comment type="caution">
    <text evidence="2">The sequence shown here is derived from an EMBL/GenBank/DDBJ whole genome shotgun (WGS) entry which is preliminary data.</text>
</comment>